<dbReference type="PANTHER" id="PTHR16861:SF4">
    <property type="entry name" value="SH3 DOMAIN PROTEIN (AFU_ORTHOLOGUE AFUA_1G13610)"/>
    <property type="match status" value="1"/>
</dbReference>
<feature type="transmembrane region" description="Helical" evidence="2">
    <location>
        <begin position="153"/>
        <end position="173"/>
    </location>
</feature>
<reference evidence="3" key="1">
    <citation type="submission" date="2021-02" db="EMBL/GenBank/DDBJ databases">
        <title>Genome sequence Cadophora malorum strain M34.</title>
        <authorList>
            <person name="Stefanovic E."/>
            <person name="Vu D."/>
            <person name="Scully C."/>
            <person name="Dijksterhuis J."/>
            <person name="Roader J."/>
            <person name="Houbraken J."/>
        </authorList>
    </citation>
    <scope>NUCLEOTIDE SEQUENCE</scope>
    <source>
        <strain evidence="3">M34</strain>
    </source>
</reference>
<keyword evidence="2" id="KW-1133">Transmembrane helix</keyword>
<feature type="region of interest" description="Disordered" evidence="1">
    <location>
        <begin position="65"/>
        <end position="148"/>
    </location>
</feature>
<sequence>MPKKVGANTVTTCTAWENNGTATFGGSYAATLKDGRLYHMVINYEVQDDGTKASSESEVFRMINPLPLPESTTSPSTTSNPTQTQTGASSQSSSQSKQPSTSRSSGPYSSSKTSTSTSISPPSSTSAASGTTSPSPTSTSTSKSSELTPGAKVGITVGVLAFVITIFFAAFFYHRKRQAKKTALADQRRDQQANRSTAVNLDDIDITFGSPVTYDRVHEGRGGWHQRSLPPIFVPGRTSGTVQSQRELHGSPF</sequence>
<evidence type="ECO:0000256" key="2">
    <source>
        <dbReference type="SAM" id="Phobius"/>
    </source>
</evidence>
<dbReference type="OrthoDB" id="3560016at2759"/>
<proteinExistence type="predicted"/>
<dbReference type="Proteomes" id="UP000664132">
    <property type="component" value="Unassembled WGS sequence"/>
</dbReference>
<evidence type="ECO:0008006" key="5">
    <source>
        <dbReference type="Google" id="ProtNLM"/>
    </source>
</evidence>
<keyword evidence="2" id="KW-0472">Membrane</keyword>
<dbReference type="PANTHER" id="PTHR16861">
    <property type="entry name" value="GLYCOPROTEIN 38"/>
    <property type="match status" value="1"/>
</dbReference>
<name>A0A8H8BSQ6_9HELO</name>
<comment type="caution">
    <text evidence="3">The sequence shown here is derived from an EMBL/GenBank/DDBJ whole genome shotgun (WGS) entry which is preliminary data.</text>
</comment>
<protein>
    <recommendedName>
        <fullName evidence="5">Mid2 domain-containing protein</fullName>
    </recommendedName>
</protein>
<evidence type="ECO:0000313" key="3">
    <source>
        <dbReference type="EMBL" id="KAG4422707.1"/>
    </source>
</evidence>
<organism evidence="3 4">
    <name type="scientific">Cadophora malorum</name>
    <dbReference type="NCBI Taxonomy" id="108018"/>
    <lineage>
        <taxon>Eukaryota</taxon>
        <taxon>Fungi</taxon>
        <taxon>Dikarya</taxon>
        <taxon>Ascomycota</taxon>
        <taxon>Pezizomycotina</taxon>
        <taxon>Leotiomycetes</taxon>
        <taxon>Helotiales</taxon>
        <taxon>Ploettnerulaceae</taxon>
        <taxon>Cadophora</taxon>
    </lineage>
</organism>
<dbReference type="AlphaFoldDB" id="A0A8H8BSQ6"/>
<keyword evidence="2" id="KW-0812">Transmembrane</keyword>
<dbReference type="EMBL" id="JAFJYH010000045">
    <property type="protein sequence ID" value="KAG4422707.1"/>
    <property type="molecule type" value="Genomic_DNA"/>
</dbReference>
<gene>
    <name evidence="3" type="ORF">IFR04_004185</name>
</gene>
<accession>A0A8H8BSQ6</accession>
<feature type="compositionally biased region" description="Low complexity" evidence="1">
    <location>
        <begin position="69"/>
        <end position="145"/>
    </location>
</feature>
<keyword evidence="4" id="KW-1185">Reference proteome</keyword>
<evidence type="ECO:0000256" key="1">
    <source>
        <dbReference type="SAM" id="MobiDB-lite"/>
    </source>
</evidence>
<evidence type="ECO:0000313" key="4">
    <source>
        <dbReference type="Proteomes" id="UP000664132"/>
    </source>
</evidence>